<feature type="domain" description="VOC" evidence="1">
    <location>
        <begin position="17"/>
        <end position="140"/>
    </location>
</feature>
<protein>
    <submittedName>
        <fullName evidence="2">VOC family protein</fullName>
    </submittedName>
</protein>
<dbReference type="AlphaFoldDB" id="A0A7X0RPT6"/>
<dbReference type="InterPro" id="IPR004360">
    <property type="entry name" value="Glyas_Fos-R_dOase_dom"/>
</dbReference>
<reference evidence="2 3" key="1">
    <citation type="submission" date="2020-08" db="EMBL/GenBank/DDBJ databases">
        <title>Cohnella phylogeny.</title>
        <authorList>
            <person name="Dunlap C."/>
        </authorList>
    </citation>
    <scope>NUCLEOTIDE SEQUENCE [LARGE SCALE GENOMIC DNA]</scope>
    <source>
        <strain evidence="2 3">DSM 28246</strain>
    </source>
</reference>
<name>A0A7X0RPT6_9BACL</name>
<dbReference type="Proteomes" id="UP000547209">
    <property type="component" value="Unassembled WGS sequence"/>
</dbReference>
<evidence type="ECO:0000259" key="1">
    <source>
        <dbReference type="PROSITE" id="PS51819"/>
    </source>
</evidence>
<dbReference type="PROSITE" id="PS51819">
    <property type="entry name" value="VOC"/>
    <property type="match status" value="1"/>
</dbReference>
<dbReference type="Gene3D" id="3.10.180.10">
    <property type="entry name" value="2,3-Dihydroxybiphenyl 1,2-Dioxygenase, domain 1"/>
    <property type="match status" value="1"/>
</dbReference>
<dbReference type="EMBL" id="JACJVP010000020">
    <property type="protein sequence ID" value="MBB6671345.1"/>
    <property type="molecule type" value="Genomic_DNA"/>
</dbReference>
<keyword evidence="3" id="KW-1185">Reference proteome</keyword>
<gene>
    <name evidence="2" type="ORF">H7C19_11710</name>
</gene>
<accession>A0A7X0RPT6</accession>
<dbReference type="RefSeq" id="WP_185142825.1">
    <property type="nucleotide sequence ID" value="NZ_JACJVP010000020.1"/>
</dbReference>
<evidence type="ECO:0000313" key="2">
    <source>
        <dbReference type="EMBL" id="MBB6671345.1"/>
    </source>
</evidence>
<dbReference type="Pfam" id="PF00903">
    <property type="entry name" value="Glyoxalase"/>
    <property type="match status" value="1"/>
</dbReference>
<organism evidence="2 3">
    <name type="scientific">Cohnella nanjingensis</name>
    <dbReference type="NCBI Taxonomy" id="1387779"/>
    <lineage>
        <taxon>Bacteria</taxon>
        <taxon>Bacillati</taxon>
        <taxon>Bacillota</taxon>
        <taxon>Bacilli</taxon>
        <taxon>Bacillales</taxon>
        <taxon>Paenibacillaceae</taxon>
        <taxon>Cohnella</taxon>
    </lineage>
</organism>
<evidence type="ECO:0000313" key="3">
    <source>
        <dbReference type="Proteomes" id="UP000547209"/>
    </source>
</evidence>
<proteinExistence type="predicted"/>
<dbReference type="InterPro" id="IPR037523">
    <property type="entry name" value="VOC_core"/>
</dbReference>
<dbReference type="CDD" id="cd06587">
    <property type="entry name" value="VOC"/>
    <property type="match status" value="1"/>
</dbReference>
<dbReference type="InterPro" id="IPR029068">
    <property type="entry name" value="Glyas_Bleomycin-R_OHBP_Dase"/>
</dbReference>
<comment type="caution">
    <text evidence="2">The sequence shown here is derived from an EMBL/GenBank/DDBJ whole genome shotgun (WGS) entry which is preliminary data.</text>
</comment>
<dbReference type="SUPFAM" id="SSF54593">
    <property type="entry name" value="Glyoxalase/Bleomycin resistance protein/Dihydroxybiphenyl dioxygenase"/>
    <property type="match status" value="1"/>
</dbReference>
<sequence length="164" mass="18685">MLTREPKEAQTGFAFTRIGYAYVPTTRIDESIAWYTEHLEMKLENKFEERGSNLAVLRHPHVHAIALLLVETTDARPLEILRNGTPFPIMALNCPDIARTHRMLLEKGVAVDDLHTLGAGEAKYFYFRDNEGNLLEAAWSIWDPQDAIRQSFSESADRATLNEI</sequence>